<dbReference type="GO" id="GO:0044209">
    <property type="term" value="P:AMP salvage"/>
    <property type="evidence" value="ECO:0007669"/>
    <property type="project" value="UniProtKB-UniRule"/>
</dbReference>
<evidence type="ECO:0000256" key="7">
    <source>
        <dbReference type="RuleBase" id="RU003331"/>
    </source>
</evidence>
<keyword evidence="5" id="KW-0963">Cytoplasm</keyword>
<dbReference type="NCBIfam" id="NF011104">
    <property type="entry name" value="PRK14531.1"/>
    <property type="match status" value="1"/>
</dbReference>
<comment type="function">
    <text evidence="5">Catalyzes the reversible transfer of the terminal phosphate group between ATP and AMP. Plays an important role in cellular energy homeostasis and in adenine nucleotide metabolism.</text>
</comment>
<gene>
    <name evidence="5" type="primary">adk</name>
    <name evidence="8" type="ORF">UK23_03180</name>
</gene>
<feature type="binding site" evidence="5">
    <location>
        <begin position="10"/>
        <end position="15"/>
    </location>
    <ligand>
        <name>ATP</name>
        <dbReference type="ChEBI" id="CHEBI:30616"/>
    </ligand>
</feature>
<dbReference type="PRINTS" id="PR00094">
    <property type="entry name" value="ADENYLTKNASE"/>
</dbReference>
<name>A0A0F0HEK8_LENAE</name>
<dbReference type="AlphaFoldDB" id="A0A0F0HEK8"/>
<accession>A0A0F0HEK8</accession>
<dbReference type="STRING" id="68170.GCA_000974445_00970"/>
<evidence type="ECO:0000256" key="5">
    <source>
        <dbReference type="HAMAP-Rule" id="MF_00235"/>
    </source>
</evidence>
<dbReference type="GO" id="GO:0005737">
    <property type="term" value="C:cytoplasm"/>
    <property type="evidence" value="ECO:0007669"/>
    <property type="project" value="UniProtKB-SubCell"/>
</dbReference>
<dbReference type="PANTHER" id="PTHR23359">
    <property type="entry name" value="NUCLEOTIDE KINASE"/>
    <property type="match status" value="1"/>
</dbReference>
<dbReference type="SUPFAM" id="SSF52540">
    <property type="entry name" value="P-loop containing nucleoside triphosphate hydrolases"/>
    <property type="match status" value="1"/>
</dbReference>
<evidence type="ECO:0000256" key="3">
    <source>
        <dbReference type="ARBA" id="ARBA00022741"/>
    </source>
</evidence>
<organism evidence="8 9">
    <name type="scientific">Lentzea aerocolonigenes</name>
    <name type="common">Lechevalieria aerocolonigenes</name>
    <name type="synonym">Saccharothrix aerocolonigenes</name>
    <dbReference type="NCBI Taxonomy" id="68170"/>
    <lineage>
        <taxon>Bacteria</taxon>
        <taxon>Bacillati</taxon>
        <taxon>Actinomycetota</taxon>
        <taxon>Actinomycetes</taxon>
        <taxon>Pseudonocardiales</taxon>
        <taxon>Pseudonocardiaceae</taxon>
        <taxon>Lentzea</taxon>
    </lineage>
</organism>
<dbReference type="InterPro" id="IPR033690">
    <property type="entry name" value="Adenylat_kinase_CS"/>
</dbReference>
<dbReference type="CDD" id="cd01428">
    <property type="entry name" value="ADK"/>
    <property type="match status" value="1"/>
</dbReference>
<keyword evidence="4 5" id="KW-0418">Kinase</keyword>
<dbReference type="UniPathway" id="UPA00588">
    <property type="reaction ID" value="UER00649"/>
</dbReference>
<comment type="domain">
    <text evidence="5">Consists of three domains, a large central CORE domain and two small peripheral domains, NMPbind and LID, which undergo movements during catalysis. The LID domain closes over the site of phosphoryl transfer upon ATP binding. Assembling and dissambling the active center during each catalytic cycle provides an effective means to prevent ATP hydrolysis.</text>
</comment>
<evidence type="ECO:0000256" key="6">
    <source>
        <dbReference type="RuleBase" id="RU003330"/>
    </source>
</evidence>
<dbReference type="NCBIfam" id="NF011100">
    <property type="entry name" value="PRK14527.1"/>
    <property type="match status" value="1"/>
</dbReference>
<feature type="binding site" evidence="5">
    <location>
        <position position="92"/>
    </location>
    <ligand>
        <name>AMP</name>
        <dbReference type="ChEBI" id="CHEBI:456215"/>
    </ligand>
</feature>
<comment type="caution">
    <text evidence="8">The sequence shown here is derived from an EMBL/GenBank/DDBJ whole genome shotgun (WGS) entry which is preliminary data.</text>
</comment>
<dbReference type="InterPro" id="IPR027417">
    <property type="entry name" value="P-loop_NTPase"/>
</dbReference>
<feature type="region of interest" description="NMP" evidence="5">
    <location>
        <begin position="30"/>
        <end position="59"/>
    </location>
</feature>
<feature type="binding site" evidence="5">
    <location>
        <begin position="85"/>
        <end position="88"/>
    </location>
    <ligand>
        <name>AMP</name>
        <dbReference type="ChEBI" id="CHEBI:456215"/>
    </ligand>
</feature>
<dbReference type="RefSeq" id="WP_045309818.1">
    <property type="nucleotide sequence ID" value="NZ_JYJG01000008.1"/>
</dbReference>
<keyword evidence="5 7" id="KW-0067">ATP-binding</keyword>
<dbReference type="eggNOG" id="COG0563">
    <property type="taxonomic scope" value="Bacteria"/>
</dbReference>
<protein>
    <recommendedName>
        <fullName evidence="5 7">Adenylate kinase</fullName>
        <shortName evidence="5">AK</shortName>
        <ecNumber evidence="5 7">2.7.4.3</ecNumber>
    </recommendedName>
    <alternativeName>
        <fullName evidence="5">ATP-AMP transphosphorylase</fullName>
    </alternativeName>
    <alternativeName>
        <fullName evidence="5">ATP:AMP phosphotransferase</fullName>
    </alternativeName>
    <alternativeName>
        <fullName evidence="5">Adenylate monophosphate kinase</fullName>
    </alternativeName>
</protein>
<dbReference type="GO" id="GO:0005524">
    <property type="term" value="F:ATP binding"/>
    <property type="evidence" value="ECO:0007669"/>
    <property type="project" value="UniProtKB-UniRule"/>
</dbReference>
<evidence type="ECO:0000256" key="4">
    <source>
        <dbReference type="ARBA" id="ARBA00022777"/>
    </source>
</evidence>
<dbReference type="HAMAP" id="MF_00235">
    <property type="entry name" value="Adenylate_kinase_Adk"/>
    <property type="match status" value="1"/>
</dbReference>
<feature type="binding site" evidence="5">
    <location>
        <position position="127"/>
    </location>
    <ligand>
        <name>ATP</name>
        <dbReference type="ChEBI" id="CHEBI:30616"/>
    </ligand>
</feature>
<dbReference type="PATRIC" id="fig|68170.10.peg.3811"/>
<reference evidence="8 9" key="1">
    <citation type="submission" date="2015-02" db="EMBL/GenBank/DDBJ databases">
        <authorList>
            <person name="Ju K.-S."/>
            <person name="Doroghazi J.R."/>
            <person name="Metcalf W."/>
        </authorList>
    </citation>
    <scope>NUCLEOTIDE SEQUENCE [LARGE SCALE GENOMIC DNA]</scope>
    <source>
        <strain evidence="8 9">NRRL B-16140</strain>
    </source>
</reference>
<comment type="catalytic activity">
    <reaction evidence="5 7">
        <text>AMP + ATP = 2 ADP</text>
        <dbReference type="Rhea" id="RHEA:12973"/>
        <dbReference type="ChEBI" id="CHEBI:30616"/>
        <dbReference type="ChEBI" id="CHEBI:456215"/>
        <dbReference type="ChEBI" id="CHEBI:456216"/>
        <dbReference type="EC" id="2.7.4.3"/>
    </reaction>
</comment>
<comment type="subcellular location">
    <subcellularLocation>
        <location evidence="5 7">Cytoplasm</location>
    </subcellularLocation>
</comment>
<dbReference type="GO" id="GO:0004017">
    <property type="term" value="F:AMP kinase activity"/>
    <property type="evidence" value="ECO:0007669"/>
    <property type="project" value="UniProtKB-UniRule"/>
</dbReference>
<dbReference type="Pfam" id="PF00406">
    <property type="entry name" value="ADK"/>
    <property type="match status" value="1"/>
</dbReference>
<dbReference type="NCBIfam" id="NF011105">
    <property type="entry name" value="PRK14532.1"/>
    <property type="match status" value="1"/>
</dbReference>
<sequence>MRLVLVGPPGAGKGTQAEVLSRKLGVPHISTGDLFRSHISNQTELGLEVQSILDEGALVPDSITNEMVRKRLAESDATDGFLLDGFPRNVAQADKLGEFLAVDEHDLDAVLEFRVDEDVVVERLLARGRTDDKEEVIRHRQQVYRNETAPLLSYYAEKVISIDAVGEIDEISERALAALNSLRDEK</sequence>
<feature type="binding site" evidence="5">
    <location>
        <position position="129"/>
    </location>
    <ligand>
        <name>AMP</name>
        <dbReference type="ChEBI" id="CHEBI:456215"/>
    </ligand>
</feature>
<dbReference type="PROSITE" id="PS00113">
    <property type="entry name" value="ADENYLATE_KINASE"/>
    <property type="match status" value="1"/>
</dbReference>
<feature type="binding site" evidence="5">
    <location>
        <position position="36"/>
    </location>
    <ligand>
        <name>AMP</name>
        <dbReference type="ChEBI" id="CHEBI:456215"/>
    </ligand>
</feature>
<dbReference type="NCBIfam" id="NF001381">
    <property type="entry name" value="PRK00279.1-3"/>
    <property type="match status" value="1"/>
</dbReference>
<feature type="binding site" evidence="5">
    <location>
        <position position="31"/>
    </location>
    <ligand>
        <name>AMP</name>
        <dbReference type="ChEBI" id="CHEBI:456215"/>
    </ligand>
</feature>
<evidence type="ECO:0000256" key="2">
    <source>
        <dbReference type="ARBA" id="ARBA00022727"/>
    </source>
</evidence>
<dbReference type="OrthoDB" id="9805030at2"/>
<keyword evidence="1 5" id="KW-0808">Transferase</keyword>
<dbReference type="Gene3D" id="3.40.50.300">
    <property type="entry name" value="P-loop containing nucleotide triphosphate hydrolases"/>
    <property type="match status" value="1"/>
</dbReference>
<evidence type="ECO:0000313" key="8">
    <source>
        <dbReference type="EMBL" id="KJK52762.1"/>
    </source>
</evidence>
<dbReference type="EC" id="2.7.4.3" evidence="5 7"/>
<keyword evidence="3 5" id="KW-0547">Nucleotide-binding</keyword>
<evidence type="ECO:0000256" key="1">
    <source>
        <dbReference type="ARBA" id="ARBA00022679"/>
    </source>
</evidence>
<comment type="pathway">
    <text evidence="5">Purine metabolism; AMP biosynthesis via salvage pathway; AMP from ADP: step 1/1.</text>
</comment>
<keyword evidence="9" id="KW-1185">Reference proteome</keyword>
<comment type="caution">
    <text evidence="5">Lacks conserved residue(s) required for the propagation of feature annotation.</text>
</comment>
<dbReference type="EMBL" id="JYJG01000008">
    <property type="protein sequence ID" value="KJK52762.1"/>
    <property type="molecule type" value="Genomic_DNA"/>
</dbReference>
<dbReference type="InterPro" id="IPR000850">
    <property type="entry name" value="Adenylat/UMP-CMP_kin"/>
</dbReference>
<feature type="binding site" evidence="5">
    <location>
        <position position="140"/>
    </location>
    <ligand>
        <name>AMP</name>
        <dbReference type="ChEBI" id="CHEBI:456215"/>
    </ligand>
</feature>
<dbReference type="Proteomes" id="UP000033393">
    <property type="component" value="Unassembled WGS sequence"/>
</dbReference>
<feature type="binding site" evidence="5">
    <location>
        <position position="166"/>
    </location>
    <ligand>
        <name>ATP</name>
        <dbReference type="ChEBI" id="CHEBI:30616"/>
    </ligand>
</feature>
<comment type="subunit">
    <text evidence="5 7">Monomer.</text>
</comment>
<comment type="similarity">
    <text evidence="5 6">Belongs to the adenylate kinase family.</text>
</comment>
<feature type="binding site" evidence="5">
    <location>
        <begin position="57"/>
        <end position="59"/>
    </location>
    <ligand>
        <name>AMP</name>
        <dbReference type="ChEBI" id="CHEBI:456215"/>
    </ligand>
</feature>
<evidence type="ECO:0000313" key="9">
    <source>
        <dbReference type="Proteomes" id="UP000033393"/>
    </source>
</evidence>
<proteinExistence type="inferred from homology"/>
<keyword evidence="2 5" id="KW-0545">Nucleotide biosynthesis</keyword>